<evidence type="ECO:0000256" key="1">
    <source>
        <dbReference type="ARBA" id="ARBA00001971"/>
    </source>
</evidence>
<keyword evidence="6 12" id="KW-0479">Metal-binding</keyword>
<keyword evidence="4 12" id="KW-0349">Heme</keyword>
<dbReference type="PRINTS" id="PR00463">
    <property type="entry name" value="EP450I"/>
</dbReference>
<keyword evidence="11 14" id="KW-0472">Membrane</keyword>
<dbReference type="PRINTS" id="PR00385">
    <property type="entry name" value="P450"/>
</dbReference>
<keyword evidence="9 12" id="KW-0408">Iron</keyword>
<keyword evidence="7 14" id="KW-1133">Transmembrane helix</keyword>
<evidence type="ECO:0000313" key="15">
    <source>
        <dbReference type="EMBL" id="KAL3849307.1"/>
    </source>
</evidence>
<dbReference type="InterPro" id="IPR017972">
    <property type="entry name" value="Cyt_P450_CS"/>
</dbReference>
<dbReference type="Proteomes" id="UP001634393">
    <property type="component" value="Unassembled WGS sequence"/>
</dbReference>
<dbReference type="GO" id="GO:0004497">
    <property type="term" value="F:monooxygenase activity"/>
    <property type="evidence" value="ECO:0007669"/>
    <property type="project" value="UniProtKB-KW"/>
</dbReference>
<keyword evidence="16" id="KW-1185">Reference proteome</keyword>
<dbReference type="PANTHER" id="PTHR47955">
    <property type="entry name" value="CYTOCHROME P450 FAMILY 71 PROTEIN"/>
    <property type="match status" value="1"/>
</dbReference>
<comment type="caution">
    <text evidence="15">The sequence shown here is derived from an EMBL/GenBank/DDBJ whole genome shotgun (WGS) entry which is preliminary data.</text>
</comment>
<dbReference type="SUPFAM" id="SSF48264">
    <property type="entry name" value="Cytochrome P450"/>
    <property type="match status" value="1"/>
</dbReference>
<evidence type="ECO:0000256" key="6">
    <source>
        <dbReference type="ARBA" id="ARBA00022723"/>
    </source>
</evidence>
<dbReference type="InterPro" id="IPR036396">
    <property type="entry name" value="Cyt_P450_sf"/>
</dbReference>
<dbReference type="PROSITE" id="PS00086">
    <property type="entry name" value="CYTOCHROME_P450"/>
    <property type="match status" value="1"/>
</dbReference>
<dbReference type="InterPro" id="IPR001128">
    <property type="entry name" value="Cyt_P450"/>
</dbReference>
<gene>
    <name evidence="15" type="ORF">ACJIZ3_011189</name>
</gene>
<protein>
    <recommendedName>
        <fullName evidence="17">Cytochrome P450</fullName>
    </recommendedName>
</protein>
<evidence type="ECO:0000256" key="4">
    <source>
        <dbReference type="ARBA" id="ARBA00022617"/>
    </source>
</evidence>
<evidence type="ECO:0000256" key="12">
    <source>
        <dbReference type="PIRSR" id="PIRSR602401-1"/>
    </source>
</evidence>
<dbReference type="InterPro" id="IPR002401">
    <property type="entry name" value="Cyt_P450_E_grp-I"/>
</dbReference>
<comment type="subcellular location">
    <subcellularLocation>
        <location evidence="2">Membrane</location>
        <topology evidence="2">Single-pass membrane protein</topology>
    </subcellularLocation>
</comment>
<evidence type="ECO:0000256" key="11">
    <source>
        <dbReference type="ARBA" id="ARBA00023136"/>
    </source>
</evidence>
<feature type="binding site" description="axial binding residue" evidence="12">
    <location>
        <position position="442"/>
    </location>
    <ligand>
        <name>heme</name>
        <dbReference type="ChEBI" id="CHEBI:30413"/>
    </ligand>
    <ligandPart>
        <name>Fe</name>
        <dbReference type="ChEBI" id="CHEBI:18248"/>
    </ligandPart>
</feature>
<dbReference type="PANTHER" id="PTHR47955:SF22">
    <property type="entry name" value="CYTOCHROME P450 83B1-LIKE"/>
    <property type="match status" value="1"/>
</dbReference>
<dbReference type="AlphaFoldDB" id="A0ABD3UM17"/>
<organism evidence="15 16">
    <name type="scientific">Penstemon smallii</name>
    <dbReference type="NCBI Taxonomy" id="265156"/>
    <lineage>
        <taxon>Eukaryota</taxon>
        <taxon>Viridiplantae</taxon>
        <taxon>Streptophyta</taxon>
        <taxon>Embryophyta</taxon>
        <taxon>Tracheophyta</taxon>
        <taxon>Spermatophyta</taxon>
        <taxon>Magnoliopsida</taxon>
        <taxon>eudicotyledons</taxon>
        <taxon>Gunneridae</taxon>
        <taxon>Pentapetalae</taxon>
        <taxon>asterids</taxon>
        <taxon>lamiids</taxon>
        <taxon>Lamiales</taxon>
        <taxon>Plantaginaceae</taxon>
        <taxon>Cheloneae</taxon>
        <taxon>Penstemon</taxon>
    </lineage>
</organism>
<dbReference type="FunFam" id="1.10.630.10:FF:000011">
    <property type="entry name" value="Cytochrome P450 83B1"/>
    <property type="match status" value="1"/>
</dbReference>
<evidence type="ECO:0000256" key="2">
    <source>
        <dbReference type="ARBA" id="ARBA00004167"/>
    </source>
</evidence>
<keyword evidence="10 13" id="KW-0503">Monooxygenase</keyword>
<evidence type="ECO:0000256" key="7">
    <source>
        <dbReference type="ARBA" id="ARBA00022989"/>
    </source>
</evidence>
<dbReference type="Pfam" id="PF00067">
    <property type="entry name" value="p450"/>
    <property type="match status" value="1"/>
</dbReference>
<evidence type="ECO:0000256" key="5">
    <source>
        <dbReference type="ARBA" id="ARBA00022692"/>
    </source>
</evidence>
<dbReference type="GO" id="GO:0016020">
    <property type="term" value="C:membrane"/>
    <property type="evidence" value="ECO:0007669"/>
    <property type="project" value="UniProtKB-SubCell"/>
</dbReference>
<evidence type="ECO:0008006" key="17">
    <source>
        <dbReference type="Google" id="ProtNLM"/>
    </source>
</evidence>
<evidence type="ECO:0000256" key="14">
    <source>
        <dbReference type="SAM" id="Phobius"/>
    </source>
</evidence>
<evidence type="ECO:0000313" key="16">
    <source>
        <dbReference type="Proteomes" id="UP001634393"/>
    </source>
</evidence>
<comment type="cofactor">
    <cofactor evidence="1 12">
        <name>heme</name>
        <dbReference type="ChEBI" id="CHEBI:30413"/>
    </cofactor>
</comment>
<comment type="similarity">
    <text evidence="3 13">Belongs to the cytochrome P450 family.</text>
</comment>
<dbReference type="EMBL" id="JBJXBP010000001">
    <property type="protein sequence ID" value="KAL3849307.1"/>
    <property type="molecule type" value="Genomic_DNA"/>
</dbReference>
<reference evidence="15 16" key="1">
    <citation type="submission" date="2024-12" db="EMBL/GenBank/DDBJ databases">
        <title>The unique morphological basis and parallel evolutionary history of personate flowers in Penstemon.</title>
        <authorList>
            <person name="Depatie T.H."/>
            <person name="Wessinger C.A."/>
        </authorList>
    </citation>
    <scope>NUCLEOTIDE SEQUENCE [LARGE SCALE GENOMIC DNA]</scope>
    <source>
        <strain evidence="15">WTNN_2</strain>
        <tissue evidence="15">Leaf</tissue>
    </source>
</reference>
<evidence type="ECO:0000256" key="8">
    <source>
        <dbReference type="ARBA" id="ARBA00023002"/>
    </source>
</evidence>
<accession>A0ABD3UM17</accession>
<proteinExistence type="inferred from homology"/>
<name>A0ABD3UM17_9LAMI</name>
<evidence type="ECO:0000256" key="10">
    <source>
        <dbReference type="ARBA" id="ARBA00023033"/>
    </source>
</evidence>
<dbReference type="CDD" id="cd11072">
    <property type="entry name" value="CYP71-like"/>
    <property type="match status" value="1"/>
</dbReference>
<dbReference type="Gene3D" id="1.10.630.10">
    <property type="entry name" value="Cytochrome P450"/>
    <property type="match status" value="1"/>
</dbReference>
<evidence type="ECO:0000256" key="3">
    <source>
        <dbReference type="ARBA" id="ARBA00010617"/>
    </source>
</evidence>
<keyword evidence="8 13" id="KW-0560">Oxidoreductase</keyword>
<sequence length="501" mass="57197">MVVYHFSAALSLIIVIVLIALRRLNRRDDGKLRRPPGPPGLPIIGNMLQFDPSNVHICLSNLSKKYGPLVFMKFPSAPMIVISSARLAKEALKDNDLAFSSRPSSYSLAKLSYNNLDIIFSPYNDYWRDMRKMIVHRLFTPEQVNNFRHAREDEVSLMIKEISQQANSNGVVNLSKAAMSFASNVTSRVTLGKRFDEIGSRKTRFEKLLNEIQAIKLLLFVGDYYPVLGWIDRLSGKISRVDKVVKDMDTLFQQLIDEHLSPNRPHYMDGDFLDILFQFREQQSSSVPFDWDNIKALLMNLFLAATDPTAAIITWVMTALIKKSSTLKKVQEEIRGHVGNKGIVDEDDINKLPYLKAVVKETLRFYPPSPLLPRATTVRCNLDGYEIEPNTMVMVNVWDIGRDPEYWDNPNEFLPERFLTSNIDFKGHDYGLIPFGSGRRRCPGYSLGVTQVELALANLLYSFDWKLPHGVRQEDIDIETEPGAIVHKKNALLLMVERYIV</sequence>
<evidence type="ECO:0000256" key="13">
    <source>
        <dbReference type="RuleBase" id="RU000461"/>
    </source>
</evidence>
<feature type="transmembrane region" description="Helical" evidence="14">
    <location>
        <begin position="6"/>
        <end position="24"/>
    </location>
</feature>
<dbReference type="GO" id="GO:0046872">
    <property type="term" value="F:metal ion binding"/>
    <property type="evidence" value="ECO:0007669"/>
    <property type="project" value="UniProtKB-KW"/>
</dbReference>
<evidence type="ECO:0000256" key="9">
    <source>
        <dbReference type="ARBA" id="ARBA00023004"/>
    </source>
</evidence>
<keyword evidence="5 14" id="KW-0812">Transmembrane</keyword>